<comment type="caution">
    <text evidence="1">The sequence shown here is derived from an EMBL/GenBank/DDBJ whole genome shotgun (WGS) entry which is preliminary data.</text>
</comment>
<evidence type="ECO:0000313" key="2">
    <source>
        <dbReference type="Proteomes" id="UP000807769"/>
    </source>
</evidence>
<dbReference type="EMBL" id="JABBWG010000425">
    <property type="protein sequence ID" value="KAG1793749.1"/>
    <property type="molecule type" value="Genomic_DNA"/>
</dbReference>
<reference evidence="1" key="1">
    <citation type="journal article" date="2020" name="New Phytol.">
        <title>Comparative genomics reveals dynamic genome evolution in host specialist ectomycorrhizal fungi.</title>
        <authorList>
            <person name="Lofgren L.A."/>
            <person name="Nguyen N.H."/>
            <person name="Vilgalys R."/>
            <person name="Ruytinx J."/>
            <person name="Liao H.L."/>
            <person name="Branco S."/>
            <person name="Kuo A."/>
            <person name="LaButti K."/>
            <person name="Lipzen A."/>
            <person name="Andreopoulos W."/>
            <person name="Pangilinan J."/>
            <person name="Riley R."/>
            <person name="Hundley H."/>
            <person name="Na H."/>
            <person name="Barry K."/>
            <person name="Grigoriev I.V."/>
            <person name="Stajich J.E."/>
            <person name="Kennedy P.G."/>
        </authorList>
    </citation>
    <scope>NUCLEOTIDE SEQUENCE</scope>
    <source>
        <strain evidence="1">MN1</strain>
    </source>
</reference>
<evidence type="ECO:0000313" key="1">
    <source>
        <dbReference type="EMBL" id="KAG1793749.1"/>
    </source>
</evidence>
<organism evidence="1 2">
    <name type="scientific">Suillus subaureus</name>
    <dbReference type="NCBI Taxonomy" id="48587"/>
    <lineage>
        <taxon>Eukaryota</taxon>
        <taxon>Fungi</taxon>
        <taxon>Dikarya</taxon>
        <taxon>Basidiomycota</taxon>
        <taxon>Agaricomycotina</taxon>
        <taxon>Agaricomycetes</taxon>
        <taxon>Agaricomycetidae</taxon>
        <taxon>Boletales</taxon>
        <taxon>Suillineae</taxon>
        <taxon>Suillaceae</taxon>
        <taxon>Suillus</taxon>
    </lineage>
</organism>
<gene>
    <name evidence="1" type="ORF">BJ212DRAFT_1414658</name>
</gene>
<name>A0A9P7DGV9_9AGAM</name>
<protein>
    <submittedName>
        <fullName evidence="1">Uncharacterized protein</fullName>
    </submittedName>
</protein>
<dbReference type="AlphaFoldDB" id="A0A9P7DGV9"/>
<accession>A0A9P7DGV9</accession>
<dbReference type="OrthoDB" id="2661665at2759"/>
<sequence>MSRTAISLSAYSRHSARFALTFAVMSAFKNIADGKPTRRHHAHMRTTKLPGINTEVAKQLETYFSLVPPLAAVSSDNLKGPESISLGDIDHDAEFA</sequence>
<keyword evidence="2" id="KW-1185">Reference proteome</keyword>
<proteinExistence type="predicted"/>
<dbReference type="GeneID" id="64631555"/>
<dbReference type="RefSeq" id="XP_041185022.1">
    <property type="nucleotide sequence ID" value="XM_041337539.1"/>
</dbReference>
<dbReference type="Proteomes" id="UP000807769">
    <property type="component" value="Unassembled WGS sequence"/>
</dbReference>